<dbReference type="EMBL" id="BDSP01000123">
    <property type="protein sequence ID" value="GAX17883.1"/>
    <property type="molecule type" value="Genomic_DNA"/>
</dbReference>
<comment type="caution">
    <text evidence="2">The sequence shown here is derived from an EMBL/GenBank/DDBJ whole genome shotgun (WGS) entry which is preliminary data.</text>
</comment>
<sequence length="256" mass="28213">MISYVKILLIVLSWAARTTAEPKCEACLFNTAPLREDEDCSVYSVYQDTTLQAWYRANETCLQALNISQAAVPKDRMWGICPYANENDASNTLLTLFVRNDNSSAAQSVRSMYPEFFHNETLELNPTVPGAQGQIVNCSVSDDLCWNEFGIFFVLNPEELGRVCSQLHVAQKASLIQEQAAVREALCGATTNDTSLDVCQPLWQQIQDLSVNSCESVSRVDYGSFLPPNCTESEGSGVASVGMGMLTLTLLSSLFY</sequence>
<dbReference type="AlphaFoldDB" id="A0A1Z5JV19"/>
<evidence type="ECO:0000313" key="2">
    <source>
        <dbReference type="EMBL" id="GAX17883.1"/>
    </source>
</evidence>
<gene>
    <name evidence="2" type="ORF">FisN_18Hh087</name>
</gene>
<feature type="signal peptide" evidence="1">
    <location>
        <begin position="1"/>
        <end position="20"/>
    </location>
</feature>
<proteinExistence type="predicted"/>
<accession>A0A1Z5JV19</accession>
<protein>
    <submittedName>
        <fullName evidence="2">Uncharacterized protein</fullName>
    </submittedName>
</protein>
<keyword evidence="1" id="KW-0732">Signal</keyword>
<evidence type="ECO:0000256" key="1">
    <source>
        <dbReference type="SAM" id="SignalP"/>
    </source>
</evidence>
<keyword evidence="3" id="KW-1185">Reference proteome</keyword>
<name>A0A1Z5JV19_FISSO</name>
<dbReference type="InParanoid" id="A0A1Z5JV19"/>
<reference evidence="2 3" key="1">
    <citation type="journal article" date="2015" name="Plant Cell">
        <title>Oil accumulation by the oleaginous diatom Fistulifera solaris as revealed by the genome and transcriptome.</title>
        <authorList>
            <person name="Tanaka T."/>
            <person name="Maeda Y."/>
            <person name="Veluchamy A."/>
            <person name="Tanaka M."/>
            <person name="Abida H."/>
            <person name="Marechal E."/>
            <person name="Bowler C."/>
            <person name="Muto M."/>
            <person name="Sunaga Y."/>
            <person name="Tanaka M."/>
            <person name="Yoshino T."/>
            <person name="Taniguchi T."/>
            <person name="Fukuda Y."/>
            <person name="Nemoto M."/>
            <person name="Matsumoto M."/>
            <person name="Wong P.S."/>
            <person name="Aburatani S."/>
            <person name="Fujibuchi W."/>
        </authorList>
    </citation>
    <scope>NUCLEOTIDE SEQUENCE [LARGE SCALE GENOMIC DNA]</scope>
    <source>
        <strain evidence="2 3">JPCC DA0580</strain>
    </source>
</reference>
<evidence type="ECO:0000313" key="3">
    <source>
        <dbReference type="Proteomes" id="UP000198406"/>
    </source>
</evidence>
<feature type="chain" id="PRO_5012645045" evidence="1">
    <location>
        <begin position="21"/>
        <end position="256"/>
    </location>
</feature>
<dbReference type="Proteomes" id="UP000198406">
    <property type="component" value="Unassembled WGS sequence"/>
</dbReference>
<organism evidence="2 3">
    <name type="scientific">Fistulifera solaris</name>
    <name type="common">Oleaginous diatom</name>
    <dbReference type="NCBI Taxonomy" id="1519565"/>
    <lineage>
        <taxon>Eukaryota</taxon>
        <taxon>Sar</taxon>
        <taxon>Stramenopiles</taxon>
        <taxon>Ochrophyta</taxon>
        <taxon>Bacillariophyta</taxon>
        <taxon>Bacillariophyceae</taxon>
        <taxon>Bacillariophycidae</taxon>
        <taxon>Naviculales</taxon>
        <taxon>Naviculaceae</taxon>
        <taxon>Fistulifera</taxon>
    </lineage>
</organism>